<dbReference type="AlphaFoldDB" id="A0A1T2XNQ6"/>
<sequence length="352" mass="37162">MKKVLLGVVFSAMLLQTLPLASVSAAPVTTIAAGAKLATTKNAVNLRVGASTSTDTIRSLAVGETVMILGQASVSWYNVQDSQGNMGYVSTDSKYLQITGTARSGQTLTRVNLRTAPSTDSTVIKTIEAGRQFAVINKVNENWIQVWDGEGKVGYMSSNTQYVALGTTETGTETGSGTGAGNATGTGTGNATGTGTVKPPVTSSSTKVQIEEVIATGMKYLGTPYEYGSDRNATTTFDCSAFVRQAYREALGVVLESDSRNQGAWVMNHSTVVTDIDALKRGDLMFFVSNPGSNASTNEGVNGNTEQITHVGIYLGDYKILHTYSKASGGVRIDSVRDNHWADRFLFGGSVL</sequence>
<feature type="domain" description="NlpC/P60" evidence="8">
    <location>
        <begin position="207"/>
        <end position="352"/>
    </location>
</feature>
<organism evidence="9 10">
    <name type="scientific">Paenibacillus selenitireducens</name>
    <dbReference type="NCBI Taxonomy" id="1324314"/>
    <lineage>
        <taxon>Bacteria</taxon>
        <taxon>Bacillati</taxon>
        <taxon>Bacillota</taxon>
        <taxon>Bacilli</taxon>
        <taxon>Bacillales</taxon>
        <taxon>Paenibacillaceae</taxon>
        <taxon>Paenibacillus</taxon>
    </lineage>
</organism>
<dbReference type="Gene3D" id="3.90.1720.10">
    <property type="entry name" value="endopeptidase domain like (from Nostoc punctiforme)"/>
    <property type="match status" value="1"/>
</dbReference>
<evidence type="ECO:0000256" key="6">
    <source>
        <dbReference type="SAM" id="SignalP"/>
    </source>
</evidence>
<evidence type="ECO:0000313" key="9">
    <source>
        <dbReference type="EMBL" id="OPA81356.1"/>
    </source>
</evidence>
<evidence type="ECO:0000259" key="7">
    <source>
        <dbReference type="PROSITE" id="PS51781"/>
    </source>
</evidence>
<dbReference type="InterPro" id="IPR051202">
    <property type="entry name" value="Peptidase_C40"/>
</dbReference>
<evidence type="ECO:0000256" key="1">
    <source>
        <dbReference type="ARBA" id="ARBA00007074"/>
    </source>
</evidence>
<feature type="region of interest" description="Disordered" evidence="5">
    <location>
        <begin position="168"/>
        <end position="204"/>
    </location>
</feature>
<evidence type="ECO:0000256" key="4">
    <source>
        <dbReference type="ARBA" id="ARBA00022807"/>
    </source>
</evidence>
<dbReference type="Gene3D" id="2.30.30.40">
    <property type="entry name" value="SH3 Domains"/>
    <property type="match status" value="2"/>
</dbReference>
<keyword evidence="3 9" id="KW-0378">Hydrolase</keyword>
<dbReference type="PANTHER" id="PTHR47053">
    <property type="entry name" value="MUREIN DD-ENDOPEPTIDASE MEPH-RELATED"/>
    <property type="match status" value="1"/>
</dbReference>
<dbReference type="InterPro" id="IPR038765">
    <property type="entry name" value="Papain-like_cys_pep_sf"/>
</dbReference>
<dbReference type="PANTHER" id="PTHR47053:SF1">
    <property type="entry name" value="MUREIN DD-ENDOPEPTIDASE MEPH-RELATED"/>
    <property type="match status" value="1"/>
</dbReference>
<dbReference type="SMART" id="SM00287">
    <property type="entry name" value="SH3b"/>
    <property type="match status" value="2"/>
</dbReference>
<name>A0A1T2XNQ6_9BACL</name>
<evidence type="ECO:0000313" key="10">
    <source>
        <dbReference type="Proteomes" id="UP000190188"/>
    </source>
</evidence>
<dbReference type="RefSeq" id="WP_233146871.1">
    <property type="nucleotide sequence ID" value="NZ_MSZX01000001.1"/>
</dbReference>
<dbReference type="EMBL" id="MSZX01000001">
    <property type="protein sequence ID" value="OPA81356.1"/>
    <property type="molecule type" value="Genomic_DNA"/>
</dbReference>
<keyword evidence="4" id="KW-0788">Thiol protease</keyword>
<dbReference type="InterPro" id="IPR000064">
    <property type="entry name" value="NLP_P60_dom"/>
</dbReference>
<dbReference type="Pfam" id="PF00877">
    <property type="entry name" value="NLPC_P60"/>
    <property type="match status" value="1"/>
</dbReference>
<comment type="similarity">
    <text evidence="1">Belongs to the peptidase C40 family.</text>
</comment>
<evidence type="ECO:0000256" key="3">
    <source>
        <dbReference type="ARBA" id="ARBA00022801"/>
    </source>
</evidence>
<comment type="caution">
    <text evidence="9">The sequence shown here is derived from an EMBL/GenBank/DDBJ whole genome shotgun (WGS) entry which is preliminary data.</text>
</comment>
<feature type="signal peptide" evidence="6">
    <location>
        <begin position="1"/>
        <end position="25"/>
    </location>
</feature>
<dbReference type="InterPro" id="IPR003646">
    <property type="entry name" value="SH3-like_bac-type"/>
</dbReference>
<dbReference type="Proteomes" id="UP000190188">
    <property type="component" value="Unassembled WGS sequence"/>
</dbReference>
<reference evidence="9 10" key="1">
    <citation type="submission" date="2017-01" db="EMBL/GenBank/DDBJ databases">
        <title>Genome analysis of Paenibacillus selenitrireducens ES3-24.</title>
        <authorList>
            <person name="Xu D."/>
            <person name="Yao R."/>
            <person name="Zheng S."/>
        </authorList>
    </citation>
    <scope>NUCLEOTIDE SEQUENCE [LARGE SCALE GENOMIC DNA]</scope>
    <source>
        <strain evidence="9 10">ES3-24</strain>
    </source>
</reference>
<dbReference type="SUPFAM" id="SSF54001">
    <property type="entry name" value="Cysteine proteinases"/>
    <property type="match status" value="1"/>
</dbReference>
<accession>A0A1T2XNQ6</accession>
<proteinExistence type="inferred from homology"/>
<dbReference type="GO" id="GO:0008234">
    <property type="term" value="F:cysteine-type peptidase activity"/>
    <property type="evidence" value="ECO:0007669"/>
    <property type="project" value="UniProtKB-KW"/>
</dbReference>
<evidence type="ECO:0000256" key="2">
    <source>
        <dbReference type="ARBA" id="ARBA00022670"/>
    </source>
</evidence>
<feature type="domain" description="SH3b" evidence="7">
    <location>
        <begin position="99"/>
        <end position="167"/>
    </location>
</feature>
<keyword evidence="10" id="KW-1185">Reference proteome</keyword>
<keyword evidence="6" id="KW-0732">Signal</keyword>
<gene>
    <name evidence="9" type="ORF">BVG16_03325</name>
</gene>
<dbReference type="GO" id="GO:0006508">
    <property type="term" value="P:proteolysis"/>
    <property type="evidence" value="ECO:0007669"/>
    <property type="project" value="UniProtKB-KW"/>
</dbReference>
<feature type="chain" id="PRO_5013227562" evidence="6">
    <location>
        <begin position="26"/>
        <end position="352"/>
    </location>
</feature>
<dbReference type="PROSITE" id="PS51935">
    <property type="entry name" value="NLPC_P60"/>
    <property type="match status" value="1"/>
</dbReference>
<protein>
    <submittedName>
        <fullName evidence="9">Hydrolase Nlp/P60</fullName>
    </submittedName>
</protein>
<keyword evidence="2" id="KW-0645">Protease</keyword>
<evidence type="ECO:0000259" key="8">
    <source>
        <dbReference type="PROSITE" id="PS51935"/>
    </source>
</evidence>
<evidence type="ECO:0000256" key="5">
    <source>
        <dbReference type="SAM" id="MobiDB-lite"/>
    </source>
</evidence>
<dbReference type="Pfam" id="PF08239">
    <property type="entry name" value="SH3_3"/>
    <property type="match status" value="2"/>
</dbReference>
<dbReference type="STRING" id="1324314.BVG16_03325"/>
<feature type="compositionally biased region" description="Gly residues" evidence="5">
    <location>
        <begin position="174"/>
        <end position="192"/>
    </location>
</feature>
<dbReference type="PROSITE" id="PS51781">
    <property type="entry name" value="SH3B"/>
    <property type="match status" value="1"/>
</dbReference>